<keyword evidence="8" id="KW-1185">Reference proteome</keyword>
<feature type="transmembrane region" description="Helical" evidence="5">
    <location>
        <begin position="193"/>
        <end position="218"/>
    </location>
</feature>
<feature type="transmembrane region" description="Helical" evidence="5">
    <location>
        <begin position="65"/>
        <end position="83"/>
    </location>
</feature>
<keyword evidence="2 5" id="KW-0812">Transmembrane</keyword>
<gene>
    <name evidence="7" type="ORF">AABB81_00550</name>
</gene>
<dbReference type="Pfam" id="PF01740">
    <property type="entry name" value="STAS"/>
    <property type="match status" value="1"/>
</dbReference>
<comment type="caution">
    <text evidence="7">The sequence shown here is derived from an EMBL/GenBank/DDBJ whole genome shotgun (WGS) entry which is preliminary data.</text>
</comment>
<evidence type="ECO:0000313" key="8">
    <source>
        <dbReference type="Proteomes" id="UP001474120"/>
    </source>
</evidence>
<name>A0ABU9KVZ6_9FLAO</name>
<dbReference type="InterPro" id="IPR002645">
    <property type="entry name" value="STAS_dom"/>
</dbReference>
<dbReference type="RefSeq" id="WP_342157895.1">
    <property type="nucleotide sequence ID" value="NZ_JBCDNA010000001.1"/>
</dbReference>
<dbReference type="EMBL" id="JBCDNA010000001">
    <property type="protein sequence ID" value="MEL4454366.1"/>
    <property type="molecule type" value="Genomic_DNA"/>
</dbReference>
<feature type="transmembrane region" description="Helical" evidence="5">
    <location>
        <begin position="127"/>
        <end position="144"/>
    </location>
</feature>
<keyword evidence="3 5" id="KW-1133">Transmembrane helix</keyword>
<evidence type="ECO:0000256" key="5">
    <source>
        <dbReference type="SAM" id="Phobius"/>
    </source>
</evidence>
<feature type="transmembrane region" description="Helical" evidence="5">
    <location>
        <begin position="42"/>
        <end position="58"/>
    </location>
</feature>
<evidence type="ECO:0000259" key="6">
    <source>
        <dbReference type="PROSITE" id="PS50801"/>
    </source>
</evidence>
<feature type="domain" description="STAS" evidence="6">
    <location>
        <begin position="427"/>
        <end position="504"/>
    </location>
</feature>
<evidence type="ECO:0000256" key="2">
    <source>
        <dbReference type="ARBA" id="ARBA00022692"/>
    </source>
</evidence>
<proteinExistence type="predicted"/>
<dbReference type="InterPro" id="IPR052706">
    <property type="entry name" value="Membrane-Transporter-like"/>
</dbReference>
<evidence type="ECO:0000256" key="4">
    <source>
        <dbReference type="ARBA" id="ARBA00023136"/>
    </source>
</evidence>
<feature type="transmembrane region" description="Helical" evidence="5">
    <location>
        <begin position="324"/>
        <end position="343"/>
    </location>
</feature>
<keyword evidence="4 5" id="KW-0472">Membrane</keyword>
<evidence type="ECO:0000256" key="1">
    <source>
        <dbReference type="ARBA" id="ARBA00004141"/>
    </source>
</evidence>
<comment type="subcellular location">
    <subcellularLocation>
        <location evidence="1">Membrane</location>
        <topology evidence="1">Multi-pass membrane protein</topology>
    </subcellularLocation>
</comment>
<dbReference type="PROSITE" id="PS50801">
    <property type="entry name" value="STAS"/>
    <property type="match status" value="1"/>
</dbReference>
<sequence length="542" mass="59114">MTEFISKQLPNVKNDVLSGITVALALVPEAVAFAFVAGVDPLVGLYAAFMVGLITSVFGGRPGMISGATGALAVVMVSLVARGNDLGAPDENLGLYYLFATVILMGFIQITAGVLKLGKFVRLIPHPVMMGFVNGLAIVIFLSQLGMFKKQVGGEKVWLQGMELYLMIGLVGLTMLMMWVLPKFKLTAKMPEALLAILTISAVVILFKFDVATVGSFIREGGGEGLKGGLPKFQWEIFSKVPFNWTTIKFIFPYALILAAIGLIESLMTLNLIDDLTDTRGNGNKECLAQGSANIVTGLFGGMGGCAMIGQSIINIKSGGRTRLSGIVAALTLLAFILFASSYIEQVPIAALVGVMFMVVVGTFAWSSFRIINKVPRSDVFVIILVSALTVIFDLAIAVFAGVIVSALVFSWENAKRIRARKRMREDGTKVYEIWGPLFFGSISAFNQKFDPKNDPDHVEIDFVESRISDHSAIEAILNLVKKYEAENKTIHLKHLSEECKALLYKSDPRFHQIIINDIDDPRYHLAANPEEFPKSLSEYHL</sequence>
<dbReference type="Proteomes" id="UP001474120">
    <property type="component" value="Unassembled WGS sequence"/>
</dbReference>
<feature type="transmembrane region" description="Helical" evidence="5">
    <location>
        <begin position="251"/>
        <end position="273"/>
    </location>
</feature>
<feature type="transmembrane region" description="Helical" evidence="5">
    <location>
        <begin position="349"/>
        <end position="369"/>
    </location>
</feature>
<dbReference type="SUPFAM" id="SSF52091">
    <property type="entry name" value="SpoIIaa-like"/>
    <property type="match status" value="1"/>
</dbReference>
<dbReference type="PANTHER" id="PTHR43310">
    <property type="entry name" value="SULFATE TRANSPORTER YBAR-RELATED"/>
    <property type="match status" value="1"/>
</dbReference>
<feature type="transmembrane region" description="Helical" evidence="5">
    <location>
        <begin position="95"/>
        <end position="115"/>
    </location>
</feature>
<dbReference type="InterPro" id="IPR011547">
    <property type="entry name" value="SLC26A/SulP_dom"/>
</dbReference>
<dbReference type="CDD" id="cd07042">
    <property type="entry name" value="STAS_SulP_like_sulfate_transporter"/>
    <property type="match status" value="1"/>
</dbReference>
<evidence type="ECO:0000313" key="7">
    <source>
        <dbReference type="EMBL" id="MEL4454366.1"/>
    </source>
</evidence>
<dbReference type="Gene3D" id="3.30.750.24">
    <property type="entry name" value="STAS domain"/>
    <property type="match status" value="1"/>
</dbReference>
<protein>
    <submittedName>
        <fullName evidence="7">SulP family inorganic anion transporter</fullName>
    </submittedName>
</protein>
<dbReference type="InterPro" id="IPR036513">
    <property type="entry name" value="STAS_dom_sf"/>
</dbReference>
<evidence type="ECO:0000256" key="3">
    <source>
        <dbReference type="ARBA" id="ARBA00022989"/>
    </source>
</evidence>
<accession>A0ABU9KVZ6</accession>
<dbReference type="Pfam" id="PF00916">
    <property type="entry name" value="Sulfate_transp"/>
    <property type="match status" value="1"/>
</dbReference>
<feature type="transmembrane region" description="Helical" evidence="5">
    <location>
        <begin position="164"/>
        <end position="181"/>
    </location>
</feature>
<dbReference type="PANTHER" id="PTHR43310:SF1">
    <property type="entry name" value="SULFATE TRANSPORTER YBAR-RELATED"/>
    <property type="match status" value="1"/>
</dbReference>
<reference evidence="7 8" key="1">
    <citation type="submission" date="2024-04" db="EMBL/GenBank/DDBJ databases">
        <title>whole genome sequencing of Lutimonas vermicola strain IMCC1616.</title>
        <authorList>
            <person name="Bae S.S."/>
        </authorList>
    </citation>
    <scope>NUCLEOTIDE SEQUENCE [LARGE SCALE GENOMIC DNA]</scope>
    <source>
        <strain evidence="7 8">IMCC1616</strain>
    </source>
</reference>
<organism evidence="7 8">
    <name type="scientific">Lutimonas vermicola</name>
    <dbReference type="NCBI Taxonomy" id="414288"/>
    <lineage>
        <taxon>Bacteria</taxon>
        <taxon>Pseudomonadati</taxon>
        <taxon>Bacteroidota</taxon>
        <taxon>Flavobacteriia</taxon>
        <taxon>Flavobacteriales</taxon>
        <taxon>Flavobacteriaceae</taxon>
        <taxon>Lutimonas</taxon>
    </lineage>
</organism>
<feature type="transmembrane region" description="Helical" evidence="5">
    <location>
        <begin position="381"/>
        <end position="412"/>
    </location>
</feature>